<sequence length="168" mass="18081">WWSPQTGRSTNNGDEVVEQGSSSHTGTRSPLNRSWQSSKQRTAQPEHSVRSAPAAAAAVDAVVNSSAAVFRYATHVSPSELKMPSPSRSRKTVRDAIWNMPIPPNTLLRGCRPEDDALLCDPAVRLPPTSESAVTRRGTRHGRGLAAATCARSSEDAAMLITPLKKMP</sequence>
<reference evidence="3" key="2">
    <citation type="journal article" date="2008" name="Nucleic Acids Res.">
        <title>The rice annotation project database (RAP-DB): 2008 update.</title>
        <authorList>
            <consortium name="The rice annotation project (RAP)"/>
        </authorList>
    </citation>
    <scope>GENOME REANNOTATION</scope>
    <source>
        <strain evidence="3">cv. Nipponbare</strain>
    </source>
</reference>
<gene>
    <name evidence="2" type="ordered locus">Os01g0824000</name>
</gene>
<dbReference type="KEGG" id="dosa:Os01g0824000"/>
<protein>
    <submittedName>
        <fullName evidence="2">Os01g0824000 protein</fullName>
    </submittedName>
</protein>
<proteinExistence type="predicted"/>
<feature type="compositionally biased region" description="Polar residues" evidence="1">
    <location>
        <begin position="1"/>
        <end position="45"/>
    </location>
</feature>
<dbReference type="Proteomes" id="UP000000763">
    <property type="component" value="Chromosome 1"/>
</dbReference>
<reference evidence="2 3" key="1">
    <citation type="journal article" date="2005" name="Nature">
        <title>The map-based sequence of the rice genome.</title>
        <authorList>
            <consortium name="International rice genome sequencing project (IRGSP)"/>
            <person name="Matsumoto T."/>
            <person name="Wu J."/>
            <person name="Kanamori H."/>
            <person name="Katayose Y."/>
            <person name="Fujisawa M."/>
            <person name="Namiki N."/>
            <person name="Mizuno H."/>
            <person name="Yamamoto K."/>
            <person name="Antonio B.A."/>
            <person name="Baba T."/>
            <person name="Sakata K."/>
            <person name="Nagamura Y."/>
            <person name="Aoki H."/>
            <person name="Arikawa K."/>
            <person name="Arita K."/>
            <person name="Bito T."/>
            <person name="Chiden Y."/>
            <person name="Fujitsuka N."/>
            <person name="Fukunaka R."/>
            <person name="Hamada M."/>
            <person name="Harada C."/>
            <person name="Hayashi A."/>
            <person name="Hijishita S."/>
            <person name="Honda M."/>
            <person name="Hosokawa S."/>
            <person name="Ichikawa Y."/>
            <person name="Idonuma A."/>
            <person name="Iijima M."/>
            <person name="Ikeda M."/>
            <person name="Ikeno M."/>
            <person name="Ito K."/>
            <person name="Ito S."/>
            <person name="Ito T."/>
            <person name="Ito Y."/>
            <person name="Ito Y."/>
            <person name="Iwabuchi A."/>
            <person name="Kamiya K."/>
            <person name="Karasawa W."/>
            <person name="Kurita K."/>
            <person name="Katagiri S."/>
            <person name="Kikuta A."/>
            <person name="Kobayashi H."/>
            <person name="Kobayashi N."/>
            <person name="Machita K."/>
            <person name="Maehara T."/>
            <person name="Masukawa M."/>
            <person name="Mizubayashi T."/>
            <person name="Mukai Y."/>
            <person name="Nagasaki H."/>
            <person name="Nagata Y."/>
            <person name="Naito S."/>
            <person name="Nakashima M."/>
            <person name="Nakama Y."/>
            <person name="Nakamichi Y."/>
            <person name="Nakamura M."/>
            <person name="Meguro A."/>
            <person name="Negishi M."/>
            <person name="Ohta I."/>
            <person name="Ohta T."/>
            <person name="Okamoto M."/>
            <person name="Ono N."/>
            <person name="Saji S."/>
            <person name="Sakaguchi M."/>
            <person name="Sakai K."/>
            <person name="Shibata M."/>
            <person name="Shimokawa T."/>
            <person name="Song J."/>
            <person name="Takazaki Y."/>
            <person name="Terasawa K."/>
            <person name="Tsugane M."/>
            <person name="Tsuji K."/>
            <person name="Ueda S."/>
            <person name="Waki K."/>
            <person name="Yamagata H."/>
            <person name="Yamamoto M."/>
            <person name="Yamamoto S."/>
            <person name="Yamane H."/>
            <person name="Yoshiki S."/>
            <person name="Yoshihara R."/>
            <person name="Yukawa K."/>
            <person name="Zhong H."/>
            <person name="Yano M."/>
            <person name="Yuan Q."/>
            <person name="Ouyang S."/>
            <person name="Liu J."/>
            <person name="Jones K.M."/>
            <person name="Gansberger K."/>
            <person name="Moffat K."/>
            <person name="Hill J."/>
            <person name="Bera J."/>
            <person name="Fadrosh D."/>
            <person name="Jin S."/>
            <person name="Johri S."/>
            <person name="Kim M."/>
            <person name="Overton L."/>
            <person name="Reardon M."/>
            <person name="Tsitrin T."/>
            <person name="Vuong H."/>
            <person name="Weaver B."/>
            <person name="Ciecko A."/>
            <person name="Tallon L."/>
            <person name="Jackson J."/>
            <person name="Pai G."/>
            <person name="Aken S.V."/>
            <person name="Utterback T."/>
            <person name="Reidmuller S."/>
            <person name="Feldblyum T."/>
            <person name="Hsiao J."/>
            <person name="Zismann V."/>
            <person name="Iobst S."/>
            <person name="de Vazeille A.R."/>
            <person name="Buell C.R."/>
            <person name="Ying K."/>
            <person name="Li Y."/>
            <person name="Lu T."/>
            <person name="Huang Y."/>
            <person name="Zhao Q."/>
            <person name="Feng Q."/>
            <person name="Zhang L."/>
            <person name="Zhu J."/>
            <person name="Weng Q."/>
            <person name="Mu J."/>
            <person name="Lu Y."/>
            <person name="Fan D."/>
            <person name="Liu Y."/>
            <person name="Guan J."/>
            <person name="Zhang Y."/>
            <person name="Yu S."/>
            <person name="Liu X."/>
            <person name="Zhang Y."/>
            <person name="Hong G."/>
            <person name="Han B."/>
            <person name="Choisne N."/>
            <person name="Demange N."/>
            <person name="Orjeda G."/>
            <person name="Samain S."/>
            <person name="Cattolico L."/>
            <person name="Pelletier E."/>
            <person name="Couloux A."/>
            <person name="Segurens B."/>
            <person name="Wincker P."/>
            <person name="D'Hont A."/>
            <person name="Scarpelli C."/>
            <person name="Weissenbach J."/>
            <person name="Salanoubat M."/>
            <person name="Quetier F."/>
            <person name="Yu Y."/>
            <person name="Kim H.R."/>
            <person name="Rambo T."/>
            <person name="Currie J."/>
            <person name="Collura K."/>
            <person name="Luo M."/>
            <person name="Yang T."/>
            <person name="Ammiraju J.S.S."/>
            <person name="Engler F."/>
            <person name="Soderlund C."/>
            <person name="Wing R.A."/>
            <person name="Palmer L.E."/>
            <person name="de la Bastide M."/>
            <person name="Spiegel L."/>
            <person name="Nascimento L."/>
            <person name="Zutavern T."/>
            <person name="O'Shaughnessy A."/>
            <person name="Dike S."/>
            <person name="Dedhia N."/>
            <person name="Preston R."/>
            <person name="Balija V."/>
            <person name="McCombie W.R."/>
            <person name="Chow T."/>
            <person name="Chen H."/>
            <person name="Chung M."/>
            <person name="Chen C."/>
            <person name="Shaw J."/>
            <person name="Wu H."/>
            <person name="Hsiao K."/>
            <person name="Chao Y."/>
            <person name="Chu M."/>
            <person name="Cheng C."/>
            <person name="Hour A."/>
            <person name="Lee P."/>
            <person name="Lin S."/>
            <person name="Lin Y."/>
            <person name="Liou J."/>
            <person name="Liu S."/>
            <person name="Hsing Y."/>
            <person name="Raghuvanshi S."/>
            <person name="Mohanty A."/>
            <person name="Bharti A.K."/>
            <person name="Gaur A."/>
            <person name="Gupta V."/>
            <person name="Kumar D."/>
            <person name="Ravi V."/>
            <person name="Vij S."/>
            <person name="Kapur A."/>
            <person name="Khurana P."/>
            <person name="Khurana P."/>
            <person name="Khurana J.P."/>
            <person name="Tyagi A.K."/>
            <person name="Gaikwad K."/>
            <person name="Singh A."/>
            <person name="Dalal V."/>
            <person name="Srivastava S."/>
            <person name="Dixit A."/>
            <person name="Pal A.K."/>
            <person name="Ghazi I.A."/>
            <person name="Yadav M."/>
            <person name="Pandit A."/>
            <person name="Bhargava A."/>
            <person name="Sureshbabu K."/>
            <person name="Batra K."/>
            <person name="Sharma T.R."/>
            <person name="Mohapatra T."/>
            <person name="Singh N.K."/>
            <person name="Messing J."/>
            <person name="Nelson A.B."/>
            <person name="Fuks G."/>
            <person name="Kavchok S."/>
            <person name="Keizer G."/>
            <person name="Linton E."/>
            <person name="Llaca V."/>
            <person name="Song R."/>
            <person name="Tanyolac B."/>
            <person name="Young S."/>
            <person name="Ho-Il K."/>
            <person name="Hahn J.H."/>
            <person name="Sangsakoo G."/>
            <person name="Vanavichit A."/>
            <person name="de Mattos Luiz.A.T."/>
            <person name="Zimmer P.D."/>
            <person name="Malone G."/>
            <person name="Dellagostin O."/>
            <person name="de Oliveira A.C."/>
            <person name="Bevan M."/>
            <person name="Bancroft I."/>
            <person name="Minx P."/>
            <person name="Cordum H."/>
            <person name="Wilson R."/>
            <person name="Cheng Z."/>
            <person name="Jin W."/>
            <person name="Jiang J."/>
            <person name="Leong S.A."/>
            <person name="Iwama H."/>
            <person name="Gojobori T."/>
            <person name="Itoh T."/>
            <person name="Niimura Y."/>
            <person name="Fujii Y."/>
            <person name="Habara T."/>
            <person name="Sakai H."/>
            <person name="Sato Y."/>
            <person name="Wilson G."/>
            <person name="Kumar K."/>
            <person name="McCouch S."/>
            <person name="Juretic N."/>
            <person name="Hoen D."/>
            <person name="Wright S."/>
            <person name="Bruskiewich R."/>
            <person name="Bureau T."/>
            <person name="Miyao A."/>
            <person name="Hirochika H."/>
            <person name="Nishikawa T."/>
            <person name="Kadowaki K."/>
            <person name="Sugiura M."/>
            <person name="Burr B."/>
            <person name="Sasaki T."/>
        </authorList>
    </citation>
    <scope>NUCLEOTIDE SEQUENCE [LARGE SCALE GENOMIC DNA]</scope>
    <source>
        <strain evidence="3">cv. Nipponbare</strain>
    </source>
</reference>
<dbReference type="EMBL" id="AP008207">
    <property type="protein sequence ID" value="BAH91360.1"/>
    <property type="molecule type" value="Genomic_DNA"/>
</dbReference>
<feature type="region of interest" description="Disordered" evidence="1">
    <location>
        <begin position="1"/>
        <end position="51"/>
    </location>
</feature>
<evidence type="ECO:0000313" key="3">
    <source>
        <dbReference type="Proteomes" id="UP000000763"/>
    </source>
</evidence>
<accession>C7IWV7</accession>
<evidence type="ECO:0000313" key="2">
    <source>
        <dbReference type="EMBL" id="BAH91360.1"/>
    </source>
</evidence>
<name>C7IWV7_ORYSJ</name>
<evidence type="ECO:0000256" key="1">
    <source>
        <dbReference type="SAM" id="MobiDB-lite"/>
    </source>
</evidence>
<organism evidence="2 3">
    <name type="scientific">Oryza sativa subsp. japonica</name>
    <name type="common">Rice</name>
    <dbReference type="NCBI Taxonomy" id="39947"/>
    <lineage>
        <taxon>Eukaryota</taxon>
        <taxon>Viridiplantae</taxon>
        <taxon>Streptophyta</taxon>
        <taxon>Embryophyta</taxon>
        <taxon>Tracheophyta</taxon>
        <taxon>Spermatophyta</taxon>
        <taxon>Magnoliopsida</taxon>
        <taxon>Liliopsida</taxon>
        <taxon>Poales</taxon>
        <taxon>Poaceae</taxon>
        <taxon>BOP clade</taxon>
        <taxon>Oryzoideae</taxon>
        <taxon>Oryzeae</taxon>
        <taxon>Oryzinae</taxon>
        <taxon>Oryza</taxon>
        <taxon>Oryza sativa</taxon>
    </lineage>
</organism>
<feature type="non-terminal residue" evidence="2">
    <location>
        <position position="1"/>
    </location>
</feature>
<dbReference type="AlphaFoldDB" id="C7IWV7"/>